<evidence type="ECO:0000313" key="2">
    <source>
        <dbReference type="EMBL" id="MFH4982706.1"/>
    </source>
</evidence>
<protein>
    <submittedName>
        <fullName evidence="2">Uncharacterized protein</fullName>
    </submittedName>
</protein>
<feature type="region of interest" description="Disordered" evidence="1">
    <location>
        <begin position="1"/>
        <end position="36"/>
    </location>
</feature>
<sequence length="66" mass="7065">MTGQDYCGGKTTATTKRTTGTNSSNVSASQFGDRTNELGRTNLNSEGDIYALTIYIVCKYMITGEG</sequence>
<keyword evidence="3" id="KW-1185">Reference proteome</keyword>
<reference evidence="2 3" key="1">
    <citation type="submission" date="2024-08" db="EMBL/GenBank/DDBJ databases">
        <title>Gnathostoma spinigerum genome.</title>
        <authorList>
            <person name="Gonzalez-Bertolin B."/>
            <person name="Monzon S."/>
            <person name="Zaballos A."/>
            <person name="Jimenez P."/>
            <person name="Dekumyoy P."/>
            <person name="Varona S."/>
            <person name="Cuesta I."/>
            <person name="Sumanam S."/>
            <person name="Adisakwattana P."/>
            <person name="Gasser R.B."/>
            <person name="Hernandez-Gonzalez A."/>
            <person name="Young N.D."/>
            <person name="Perteguer M.J."/>
        </authorList>
    </citation>
    <scope>NUCLEOTIDE SEQUENCE [LARGE SCALE GENOMIC DNA]</scope>
    <source>
        <strain evidence="2">AL3</strain>
        <tissue evidence="2">Liver</tissue>
    </source>
</reference>
<accession>A0ABD6EZ12</accession>
<name>A0ABD6EZ12_9BILA</name>
<dbReference type="Proteomes" id="UP001608902">
    <property type="component" value="Unassembled WGS sequence"/>
</dbReference>
<evidence type="ECO:0000313" key="3">
    <source>
        <dbReference type="Proteomes" id="UP001608902"/>
    </source>
</evidence>
<dbReference type="EMBL" id="JBGFUD010009895">
    <property type="protein sequence ID" value="MFH4982706.1"/>
    <property type="molecule type" value="Genomic_DNA"/>
</dbReference>
<feature type="compositionally biased region" description="Polar residues" evidence="1">
    <location>
        <begin position="22"/>
        <end position="36"/>
    </location>
</feature>
<dbReference type="AlphaFoldDB" id="A0ABD6EZ12"/>
<comment type="caution">
    <text evidence="2">The sequence shown here is derived from an EMBL/GenBank/DDBJ whole genome shotgun (WGS) entry which is preliminary data.</text>
</comment>
<organism evidence="2 3">
    <name type="scientific">Gnathostoma spinigerum</name>
    <dbReference type="NCBI Taxonomy" id="75299"/>
    <lineage>
        <taxon>Eukaryota</taxon>
        <taxon>Metazoa</taxon>
        <taxon>Ecdysozoa</taxon>
        <taxon>Nematoda</taxon>
        <taxon>Chromadorea</taxon>
        <taxon>Rhabditida</taxon>
        <taxon>Spirurina</taxon>
        <taxon>Gnathostomatomorpha</taxon>
        <taxon>Gnathostomatoidea</taxon>
        <taxon>Gnathostomatidae</taxon>
        <taxon>Gnathostoma</taxon>
    </lineage>
</organism>
<gene>
    <name evidence="2" type="ORF">AB6A40_009415</name>
</gene>
<proteinExistence type="predicted"/>
<feature type="compositionally biased region" description="Low complexity" evidence="1">
    <location>
        <begin position="8"/>
        <end position="21"/>
    </location>
</feature>
<evidence type="ECO:0000256" key="1">
    <source>
        <dbReference type="SAM" id="MobiDB-lite"/>
    </source>
</evidence>